<dbReference type="EMBL" id="JAUCMN010000001">
    <property type="protein sequence ID" value="MDM7890175.1"/>
    <property type="molecule type" value="Genomic_DNA"/>
</dbReference>
<sequence>MRRWRSITAGSIAVVLGAGLAVSGVTSASAVTAGHWGTFTLGGTARAYSGAVALPGFPATTFTSDASQATVPSGASTWQGPATPSGTVYGSSRGNPYLNQRPAANNPQGPATTTYTFAGGTPGAGGWSFVLGDVDADQATITATLADGTPASVGQLGFRGVYNSCSAVSPGGWSCPSDDSGIPVGQDVPTWDATTGVLSGNATASDTAGASAWFTPTASLATLTITYQQRSGFPVYQTWFANRTSSLSGVATLDGAPLLGTLVTATAPNGTEYTTTTDDDGAYAFDALTQADGYRVSITPPENATVQTAPGAIALRADVTGADFGFVTPPGTVGVDGTVVDTDGVPVADATVVVTDPATGTTLAEVGTDGDGRWTAPGLPAGTAISATTDGGTPVTATTGAAGAPSVTVPPIVVQAPLGTVGGRVTLDGAAPAAPATVELLQGGEVVTTFETAADGTYDLRLRPGTYTVRTIAPVTGATGPTEVTVTVTADGTATADFPFASPVQQTVSQAGTVSYSDGSPVAGTAVTARPADAGAGSAVVVETGADGSFDLVGLTPATPYVLTVDGADAQTVTTVGSGAAPTPVAFVLPLPTVDQPGTVTDADGAPAAAAEVVATPTDPGAGSAVSTTTDAEGGFVLTGLRPSTEYSVVATGDDGAGEPVVVTTAAVGVAPTSLAVVVPAAAVPPTSGPTPTPTTPGAPAPSTPGTSPVGSGGGGVTGGGGLAFTGAELTPGLVAAGVLVLLGGGLLTVRKRRRASDPQD</sequence>
<gene>
    <name evidence="12" type="ORF">QUG93_00590</name>
</gene>
<dbReference type="Gene3D" id="2.60.40.1120">
    <property type="entry name" value="Carboxypeptidase-like, regulatory domain"/>
    <property type="match status" value="2"/>
</dbReference>
<dbReference type="SUPFAM" id="SSF49478">
    <property type="entry name" value="Cna protein B-type domain"/>
    <property type="match status" value="1"/>
</dbReference>
<evidence type="ECO:0000259" key="11">
    <source>
        <dbReference type="Pfam" id="PF00746"/>
    </source>
</evidence>
<keyword evidence="4" id="KW-0964">Secreted</keyword>
<evidence type="ECO:0000256" key="10">
    <source>
        <dbReference type="SAM" id="SignalP"/>
    </source>
</evidence>
<keyword evidence="6" id="KW-0572">Peptidoglycan-anchor</keyword>
<evidence type="ECO:0000256" key="8">
    <source>
        <dbReference type="SAM" id="MobiDB-lite"/>
    </source>
</evidence>
<name>A0ABT7TKW9_9MICO</name>
<dbReference type="SUPFAM" id="SSF49464">
    <property type="entry name" value="Carboxypeptidase regulatory domain-like"/>
    <property type="match status" value="1"/>
</dbReference>
<reference evidence="12 13" key="1">
    <citation type="submission" date="2023-06" db="EMBL/GenBank/DDBJ databases">
        <authorList>
            <person name="Feng G."/>
            <person name="Li J."/>
            <person name="Zhu H."/>
        </authorList>
    </citation>
    <scope>NUCLEOTIDE SEQUENCE [LARGE SCALE GENOMIC DNA]</scope>
    <source>
        <strain evidence="12 13">RHCKG28</strain>
    </source>
</reference>
<feature type="transmembrane region" description="Helical" evidence="9">
    <location>
        <begin position="730"/>
        <end position="750"/>
    </location>
</feature>
<evidence type="ECO:0000256" key="3">
    <source>
        <dbReference type="ARBA" id="ARBA00022512"/>
    </source>
</evidence>
<feature type="domain" description="Gram-positive cocci surface proteins LPxTG" evidence="11">
    <location>
        <begin position="726"/>
        <end position="755"/>
    </location>
</feature>
<feature type="region of interest" description="Disordered" evidence="8">
    <location>
        <begin position="684"/>
        <end position="715"/>
    </location>
</feature>
<keyword evidence="9" id="KW-1133">Transmembrane helix</keyword>
<evidence type="ECO:0000256" key="7">
    <source>
        <dbReference type="ARBA" id="ARBA00030238"/>
    </source>
</evidence>
<dbReference type="EC" id="3.2.1.1" evidence="2"/>
<evidence type="ECO:0000256" key="9">
    <source>
        <dbReference type="SAM" id="Phobius"/>
    </source>
</evidence>
<feature type="region of interest" description="Disordered" evidence="8">
    <location>
        <begin position="68"/>
        <end position="94"/>
    </location>
</feature>
<keyword evidence="9" id="KW-0472">Membrane</keyword>
<keyword evidence="13" id="KW-1185">Reference proteome</keyword>
<dbReference type="NCBIfam" id="TIGR01167">
    <property type="entry name" value="LPXTG_anchor"/>
    <property type="match status" value="1"/>
</dbReference>
<keyword evidence="9" id="KW-0812">Transmembrane</keyword>
<dbReference type="SUPFAM" id="SSF49452">
    <property type="entry name" value="Starch-binding domain-like"/>
    <property type="match status" value="2"/>
</dbReference>
<dbReference type="Pfam" id="PF13620">
    <property type="entry name" value="CarboxypepD_reg"/>
    <property type="match status" value="1"/>
</dbReference>
<evidence type="ECO:0000256" key="2">
    <source>
        <dbReference type="ARBA" id="ARBA00012595"/>
    </source>
</evidence>
<dbReference type="InterPro" id="IPR008969">
    <property type="entry name" value="CarboxyPept-like_regulatory"/>
</dbReference>
<dbReference type="Pfam" id="PF00746">
    <property type="entry name" value="Gram_pos_anchor"/>
    <property type="match status" value="1"/>
</dbReference>
<comment type="catalytic activity">
    <reaction evidence="1">
        <text>Endohydrolysis of (1-&gt;4)-alpha-D-glucosidic linkages in polysaccharides containing three or more (1-&gt;4)-alpha-linked D-glucose units.</text>
        <dbReference type="EC" id="3.2.1.1"/>
    </reaction>
</comment>
<dbReference type="Proteomes" id="UP001236404">
    <property type="component" value="Unassembled WGS sequence"/>
</dbReference>
<evidence type="ECO:0000256" key="5">
    <source>
        <dbReference type="ARBA" id="ARBA00022729"/>
    </source>
</evidence>
<feature type="compositionally biased region" description="Pro residues" evidence="8">
    <location>
        <begin position="687"/>
        <end position="703"/>
    </location>
</feature>
<dbReference type="InterPro" id="IPR013784">
    <property type="entry name" value="Carb-bd-like_fold"/>
</dbReference>
<organism evidence="12 13">
    <name type="scientific">Curtobacterium caseinilyticum</name>
    <dbReference type="NCBI Taxonomy" id="3055137"/>
    <lineage>
        <taxon>Bacteria</taxon>
        <taxon>Bacillati</taxon>
        <taxon>Actinomycetota</taxon>
        <taxon>Actinomycetes</taxon>
        <taxon>Micrococcales</taxon>
        <taxon>Microbacteriaceae</taxon>
        <taxon>Curtobacterium</taxon>
    </lineage>
</organism>
<feature type="chain" id="PRO_5047099249" description="alpha-amylase" evidence="10">
    <location>
        <begin position="29"/>
        <end position="761"/>
    </location>
</feature>
<proteinExistence type="predicted"/>
<evidence type="ECO:0000313" key="12">
    <source>
        <dbReference type="EMBL" id="MDM7890175.1"/>
    </source>
</evidence>
<evidence type="ECO:0000313" key="13">
    <source>
        <dbReference type="Proteomes" id="UP001236404"/>
    </source>
</evidence>
<keyword evidence="3" id="KW-0134">Cell wall</keyword>
<evidence type="ECO:0000256" key="4">
    <source>
        <dbReference type="ARBA" id="ARBA00022525"/>
    </source>
</evidence>
<keyword evidence="5 10" id="KW-0732">Signal</keyword>
<evidence type="ECO:0000256" key="1">
    <source>
        <dbReference type="ARBA" id="ARBA00000548"/>
    </source>
</evidence>
<dbReference type="RefSeq" id="WP_289471693.1">
    <property type="nucleotide sequence ID" value="NZ_JAUCMN010000001.1"/>
</dbReference>
<dbReference type="InterPro" id="IPR019931">
    <property type="entry name" value="LPXTG_anchor"/>
</dbReference>
<feature type="signal peptide" evidence="10">
    <location>
        <begin position="1"/>
        <end position="28"/>
    </location>
</feature>
<accession>A0ABT7TKW9</accession>
<dbReference type="InterPro" id="IPR013783">
    <property type="entry name" value="Ig-like_fold"/>
</dbReference>
<comment type="caution">
    <text evidence="12">The sequence shown here is derived from an EMBL/GenBank/DDBJ whole genome shotgun (WGS) entry which is preliminary data.</text>
</comment>
<dbReference type="Gene3D" id="2.60.40.10">
    <property type="entry name" value="Immunoglobulins"/>
    <property type="match status" value="1"/>
</dbReference>
<protein>
    <recommendedName>
        <fullName evidence="2">alpha-amylase</fullName>
        <ecNumber evidence="2">3.2.1.1</ecNumber>
    </recommendedName>
    <alternativeName>
        <fullName evidence="7">1,4-alpha-D-glucan glucanohydrolase</fullName>
    </alternativeName>
</protein>
<evidence type="ECO:0000256" key="6">
    <source>
        <dbReference type="ARBA" id="ARBA00023088"/>
    </source>
</evidence>